<dbReference type="InterPro" id="IPR017896">
    <property type="entry name" value="4Fe4S_Fe-S-bd"/>
</dbReference>
<dbReference type="PROSITE" id="PS51379">
    <property type="entry name" value="4FE4S_FER_2"/>
    <property type="match status" value="4"/>
</dbReference>
<sequence>MKRRLPFRRWIRRVVQIAFLLAFVGLILATRPVPGETPSWWLKAYFLADPLILVMTVLAAHAVPLLALFSLVTVLLTLILGRVFCGWICPLGTVHALTGWALDKVQKPAKRRDTFSPWQKAKYYILGGALVMALVGGHWITIFDPLVLLYRTVTTSLLPAAQWGIETGANAVYQADPRIGGFKLTSVTEPAYQYLRNHVFVLPKQAFLGTGLILAFFIAIVAANAYRRRFWCRYVCPLGALLGLLAKRPLLRRKVTSESCNECGLCTTACHGASASGLGTGWKPSECFVCLNCSTTCPRDACEFTFQPVIWRKEPAVQPVGLTRRGVLWAAAGGLVGFAFLRATPQGRGSVYHPRLIRPPGSRPEPDFLARCTACGMCMKVCPTGGLQPAITEAGLEGLFTPHLVPIIGYCDYTCTACGHVCPTEAIRPLTEEEKHQIKIGLAAFDVTRCIPYVYGRNCVVCEEHCPIPEKAIYCVETEVELRDGKKRRIKLPKVDPEKCIGCGVCEYVCPLDDAPGIRVITTNETRHDRHQALLPEVEGEEELPY</sequence>
<dbReference type="GO" id="GO:0005886">
    <property type="term" value="C:plasma membrane"/>
    <property type="evidence" value="ECO:0007669"/>
    <property type="project" value="TreeGrafter"/>
</dbReference>
<accession>A0A286RAN7</accession>
<dbReference type="EMBL" id="CP018477">
    <property type="protein sequence ID" value="ASV73034.1"/>
    <property type="molecule type" value="Genomic_DNA"/>
</dbReference>
<feature type="transmembrane region" description="Helical" evidence="7">
    <location>
        <begin position="206"/>
        <end position="226"/>
    </location>
</feature>
<feature type="domain" description="4Fe-4S ferredoxin-type" evidence="8">
    <location>
        <begin position="278"/>
        <end position="307"/>
    </location>
</feature>
<dbReference type="GO" id="GO:0051539">
    <property type="term" value="F:4 iron, 4 sulfur cluster binding"/>
    <property type="evidence" value="ECO:0007669"/>
    <property type="project" value="UniProtKB-KW"/>
</dbReference>
<keyword evidence="2" id="KW-0004">4Fe-4S</keyword>
<dbReference type="OrthoDB" id="9810688at2"/>
<feature type="domain" description="4Fe-4S ferredoxin-type" evidence="8">
    <location>
        <begin position="491"/>
        <end position="521"/>
    </location>
</feature>
<dbReference type="InterPro" id="IPR051684">
    <property type="entry name" value="Electron_Trans/Redox"/>
</dbReference>
<gene>
    <name evidence="9" type="ORF">THTE_0432</name>
</gene>
<feature type="domain" description="4Fe-4S ferredoxin-type" evidence="8">
    <location>
        <begin position="400"/>
        <end position="432"/>
    </location>
</feature>
<dbReference type="PANTHER" id="PTHR30176:SF3">
    <property type="entry name" value="FERREDOXIN-TYPE PROTEIN NAPH"/>
    <property type="match status" value="1"/>
</dbReference>
<organism evidence="9 10">
    <name type="scientific">Thermogutta terrifontis</name>
    <dbReference type="NCBI Taxonomy" id="1331910"/>
    <lineage>
        <taxon>Bacteria</taxon>
        <taxon>Pseudomonadati</taxon>
        <taxon>Planctomycetota</taxon>
        <taxon>Planctomycetia</taxon>
        <taxon>Pirellulales</taxon>
        <taxon>Thermoguttaceae</taxon>
        <taxon>Thermogutta</taxon>
    </lineage>
</organism>
<evidence type="ECO:0000256" key="7">
    <source>
        <dbReference type="SAM" id="Phobius"/>
    </source>
</evidence>
<keyword evidence="3" id="KW-0479">Metal-binding</keyword>
<dbReference type="Gene3D" id="3.30.70.20">
    <property type="match status" value="2"/>
</dbReference>
<feature type="domain" description="4Fe-4S ferredoxin-type" evidence="8">
    <location>
        <begin position="362"/>
        <end position="392"/>
    </location>
</feature>
<evidence type="ECO:0000256" key="5">
    <source>
        <dbReference type="ARBA" id="ARBA00023004"/>
    </source>
</evidence>
<evidence type="ECO:0000256" key="1">
    <source>
        <dbReference type="ARBA" id="ARBA00022448"/>
    </source>
</evidence>
<dbReference type="PROSITE" id="PS00198">
    <property type="entry name" value="4FE4S_FER_1"/>
    <property type="match status" value="2"/>
</dbReference>
<dbReference type="AlphaFoldDB" id="A0A286RAN7"/>
<keyword evidence="7" id="KW-0472">Membrane</keyword>
<dbReference type="PANTHER" id="PTHR30176">
    <property type="entry name" value="FERREDOXIN-TYPE PROTEIN NAPH"/>
    <property type="match status" value="1"/>
</dbReference>
<keyword evidence="6" id="KW-0411">Iron-sulfur</keyword>
<evidence type="ECO:0000256" key="4">
    <source>
        <dbReference type="ARBA" id="ARBA00022982"/>
    </source>
</evidence>
<keyword evidence="5" id="KW-0408">Iron</keyword>
<proteinExistence type="predicted"/>
<dbReference type="InterPro" id="IPR017900">
    <property type="entry name" value="4Fe4S_Fe_S_CS"/>
</dbReference>
<evidence type="ECO:0000259" key="8">
    <source>
        <dbReference type="PROSITE" id="PS51379"/>
    </source>
</evidence>
<evidence type="ECO:0000256" key="2">
    <source>
        <dbReference type="ARBA" id="ARBA00022485"/>
    </source>
</evidence>
<feature type="transmembrane region" description="Helical" evidence="7">
    <location>
        <begin position="83"/>
        <end position="102"/>
    </location>
</feature>
<dbReference type="GO" id="GO:0046872">
    <property type="term" value="F:metal ion binding"/>
    <property type="evidence" value="ECO:0007669"/>
    <property type="project" value="UniProtKB-KW"/>
</dbReference>
<dbReference type="Proteomes" id="UP000215086">
    <property type="component" value="Chromosome"/>
</dbReference>
<name>A0A286RAN7_9BACT</name>
<protein>
    <submittedName>
        <fullName evidence="9">Putative ferredoxin-type protein</fullName>
    </submittedName>
</protein>
<evidence type="ECO:0000256" key="6">
    <source>
        <dbReference type="ARBA" id="ARBA00023014"/>
    </source>
</evidence>
<keyword evidence="1" id="KW-0813">Transport</keyword>
<dbReference type="Pfam" id="PF12801">
    <property type="entry name" value="Fer4_5"/>
    <property type="match status" value="2"/>
</dbReference>
<dbReference type="CDD" id="cd16373">
    <property type="entry name" value="DMSOR_beta_like"/>
    <property type="match status" value="1"/>
</dbReference>
<feature type="transmembrane region" description="Helical" evidence="7">
    <location>
        <begin position="51"/>
        <end position="76"/>
    </location>
</feature>
<feature type="transmembrane region" description="Helical" evidence="7">
    <location>
        <begin position="122"/>
        <end position="142"/>
    </location>
</feature>
<keyword evidence="7" id="KW-0812">Transmembrane</keyword>
<evidence type="ECO:0000313" key="10">
    <source>
        <dbReference type="Proteomes" id="UP000215086"/>
    </source>
</evidence>
<dbReference type="KEGG" id="ttf:THTE_0432"/>
<reference evidence="9 10" key="1">
    <citation type="journal article" name="Front. Microbiol.">
        <title>Sugar Metabolism of the First Thermophilic Planctomycete Thermogutta terrifontis: Comparative Genomic and Transcriptomic Approaches.</title>
        <authorList>
            <person name="Elcheninov A.G."/>
            <person name="Menzel P."/>
            <person name="Gudbergsdottir S.R."/>
            <person name="Slesarev A.I."/>
            <person name="Kadnikov V.V."/>
            <person name="Krogh A."/>
            <person name="Bonch-Osmolovskaya E.A."/>
            <person name="Peng X."/>
            <person name="Kublanov I.V."/>
        </authorList>
    </citation>
    <scope>NUCLEOTIDE SEQUENCE [LARGE SCALE GENOMIC DNA]</scope>
    <source>
        <strain evidence="9 10">R1</strain>
    </source>
</reference>
<evidence type="ECO:0000256" key="3">
    <source>
        <dbReference type="ARBA" id="ARBA00022723"/>
    </source>
</evidence>
<dbReference type="SUPFAM" id="SSF54862">
    <property type="entry name" value="4Fe-4S ferredoxins"/>
    <property type="match status" value="2"/>
</dbReference>
<keyword evidence="10" id="KW-1185">Reference proteome</keyword>
<evidence type="ECO:0000313" key="9">
    <source>
        <dbReference type="EMBL" id="ASV73034.1"/>
    </source>
</evidence>
<keyword evidence="7" id="KW-1133">Transmembrane helix</keyword>
<dbReference type="RefSeq" id="WP_095413764.1">
    <property type="nucleotide sequence ID" value="NZ_CP018477.1"/>
</dbReference>
<dbReference type="Pfam" id="PF00037">
    <property type="entry name" value="Fer4"/>
    <property type="match status" value="2"/>
</dbReference>
<keyword evidence="4" id="KW-0249">Electron transport</keyword>